<evidence type="ECO:0000313" key="3">
    <source>
        <dbReference type="Proteomes" id="UP000183376"/>
    </source>
</evidence>
<dbReference type="EMBL" id="LT629701">
    <property type="protein sequence ID" value="SDN49119.1"/>
    <property type="molecule type" value="Genomic_DNA"/>
</dbReference>
<protein>
    <recommendedName>
        <fullName evidence="1">N(4)-bis(aminopropyl)spermidine synthase C-terminal domain-containing protein</fullName>
    </recommendedName>
</protein>
<feature type="domain" description="N(4)-bis(aminopropyl)spermidine synthase C-terminal" evidence="1">
    <location>
        <begin position="117"/>
        <end position="324"/>
    </location>
</feature>
<accession>A0A1H0BTY0</accession>
<dbReference type="SUPFAM" id="SSF53335">
    <property type="entry name" value="S-adenosyl-L-methionine-dependent methyltransferases"/>
    <property type="match status" value="1"/>
</dbReference>
<dbReference type="AlphaFoldDB" id="A0A1H0BTY0"/>
<proteinExistence type="predicted"/>
<dbReference type="STRING" id="211114.SAMN04489726_6843"/>
<name>A0A1H0BTY0_ALLAB</name>
<dbReference type="Gene3D" id="3.40.50.150">
    <property type="entry name" value="Vaccinia Virus protein VP39"/>
    <property type="match status" value="1"/>
</dbReference>
<dbReference type="PANTHER" id="PTHR23290:SF0">
    <property type="entry name" value="RRNA N6-ADENOSINE-METHYLTRANSFERASE METTL5"/>
    <property type="match status" value="1"/>
</dbReference>
<dbReference type="GO" id="GO:0016740">
    <property type="term" value="F:transferase activity"/>
    <property type="evidence" value="ECO:0007669"/>
    <property type="project" value="TreeGrafter"/>
</dbReference>
<dbReference type="Proteomes" id="UP000183376">
    <property type="component" value="Chromosome I"/>
</dbReference>
<reference evidence="2 3" key="1">
    <citation type="submission" date="2016-10" db="EMBL/GenBank/DDBJ databases">
        <authorList>
            <person name="de Groot N.N."/>
        </authorList>
    </citation>
    <scope>NUCLEOTIDE SEQUENCE [LARGE SCALE GENOMIC DNA]</scope>
    <source>
        <strain evidence="2 3">DSM 44149</strain>
    </source>
</reference>
<organism evidence="2 3">
    <name type="scientific">Allokutzneria albata</name>
    <name type="common">Kibdelosporangium albatum</name>
    <dbReference type="NCBI Taxonomy" id="211114"/>
    <lineage>
        <taxon>Bacteria</taxon>
        <taxon>Bacillati</taxon>
        <taxon>Actinomycetota</taxon>
        <taxon>Actinomycetes</taxon>
        <taxon>Pseudonocardiales</taxon>
        <taxon>Pseudonocardiaceae</taxon>
        <taxon>Allokutzneria</taxon>
    </lineage>
</organism>
<dbReference type="Pfam" id="PF01861">
    <property type="entry name" value="BpsA_C"/>
    <property type="match status" value="1"/>
</dbReference>
<gene>
    <name evidence="2" type="ORF">SAMN04489726_6843</name>
</gene>
<dbReference type="InterPro" id="IPR051720">
    <property type="entry name" value="rRNA_MeTrfase/Polyamine_Synth"/>
</dbReference>
<evidence type="ECO:0000259" key="1">
    <source>
        <dbReference type="Pfam" id="PF01861"/>
    </source>
</evidence>
<sequence>MSAASPNSDIPVLAEVAEAVRLQEGEMGVRAILQAFRQLAPAPTRAISRRTGLPLPIVAAVGNELRSRGLLGQERPSRLTPRGLALAEELGVELNLDPDCYRCGGLEIAIPSVLNEAVERLRRIMAGGPNADVSLDQSLCTAETKVRRVLALIRAGVLPGGSVLLVGDDDLVSIAIGVVGDVLGVPLASRVGVVDISTDILDYIADTASLLDLRVDLEQHDLRKPLPQRLRGQFDAGMTDPPYTAEGARLFLSRVIEGLQPGAARNILFSFGAKGTEEMLEVQREIVGLGLVTHGMIRNFNSYEGSGILAGTGFLQQLLTTASTASLVEGSYEGPLYTREKRSRQREYECVSCSERFPVGAGARWNSVADLRAAGCPKCGGGPFRPLQLVAES</sequence>
<dbReference type="GO" id="GO:0006596">
    <property type="term" value="P:polyamine biosynthetic process"/>
    <property type="evidence" value="ECO:0007669"/>
    <property type="project" value="TreeGrafter"/>
</dbReference>
<dbReference type="InterPro" id="IPR029063">
    <property type="entry name" value="SAM-dependent_MTases_sf"/>
</dbReference>
<keyword evidence="3" id="KW-1185">Reference proteome</keyword>
<dbReference type="PANTHER" id="PTHR23290">
    <property type="entry name" value="RRNA N6-ADENOSINE-METHYLTRANSFERASE METTL5"/>
    <property type="match status" value="1"/>
</dbReference>
<dbReference type="eggNOG" id="COG1568">
    <property type="taxonomic scope" value="Bacteria"/>
</dbReference>
<dbReference type="RefSeq" id="WP_030426617.1">
    <property type="nucleotide sequence ID" value="NZ_JOEF01000001.1"/>
</dbReference>
<dbReference type="InterPro" id="IPR002723">
    <property type="entry name" value="BpsA_C"/>
</dbReference>
<evidence type="ECO:0000313" key="2">
    <source>
        <dbReference type="EMBL" id="SDN49119.1"/>
    </source>
</evidence>